<proteinExistence type="predicted"/>
<dbReference type="InterPro" id="IPR013830">
    <property type="entry name" value="SGNH_hydro"/>
</dbReference>
<dbReference type="Pfam" id="PF13472">
    <property type="entry name" value="Lipase_GDSL_2"/>
    <property type="match status" value="1"/>
</dbReference>
<accession>A0A918A3W5</accession>
<reference evidence="3" key="1">
    <citation type="journal article" date="2014" name="Int. J. Syst. Evol. Microbiol.">
        <title>Complete genome sequence of Corynebacterium casei LMG S-19264T (=DSM 44701T), isolated from a smear-ripened cheese.</title>
        <authorList>
            <consortium name="US DOE Joint Genome Institute (JGI-PGF)"/>
            <person name="Walter F."/>
            <person name="Albersmeier A."/>
            <person name="Kalinowski J."/>
            <person name="Ruckert C."/>
        </authorList>
    </citation>
    <scope>NUCLEOTIDE SEQUENCE</scope>
    <source>
        <strain evidence="3">CGMCC 4.7430</strain>
    </source>
</reference>
<evidence type="ECO:0000313" key="4">
    <source>
        <dbReference type="Proteomes" id="UP000660745"/>
    </source>
</evidence>
<dbReference type="AlphaFoldDB" id="A0A918A3W5"/>
<organism evidence="3 4">
    <name type="scientific">Nonomuraea glycinis</name>
    <dbReference type="NCBI Taxonomy" id="2047744"/>
    <lineage>
        <taxon>Bacteria</taxon>
        <taxon>Bacillati</taxon>
        <taxon>Actinomycetota</taxon>
        <taxon>Actinomycetes</taxon>
        <taxon>Streptosporangiales</taxon>
        <taxon>Streptosporangiaceae</taxon>
        <taxon>Nonomuraea</taxon>
    </lineage>
</organism>
<dbReference type="Proteomes" id="UP000660745">
    <property type="component" value="Unassembled WGS sequence"/>
</dbReference>
<feature type="domain" description="SGNH hydrolase-type esterase" evidence="2">
    <location>
        <begin position="36"/>
        <end position="262"/>
    </location>
</feature>
<keyword evidence="1" id="KW-0732">Signal</keyword>
<comment type="caution">
    <text evidence="3">The sequence shown here is derived from an EMBL/GenBank/DDBJ whole genome shotgun (WGS) entry which is preliminary data.</text>
</comment>
<protein>
    <submittedName>
        <fullName evidence="3">Lipoprotein</fullName>
    </submittedName>
</protein>
<evidence type="ECO:0000313" key="3">
    <source>
        <dbReference type="EMBL" id="GGP06281.1"/>
    </source>
</evidence>
<dbReference type="SUPFAM" id="SSF52266">
    <property type="entry name" value="SGNH hydrolase"/>
    <property type="match status" value="1"/>
</dbReference>
<dbReference type="EMBL" id="BMNK01000004">
    <property type="protein sequence ID" value="GGP06281.1"/>
    <property type="molecule type" value="Genomic_DNA"/>
</dbReference>
<sequence length="278" mass="30448">MIARSLGPVLAGLVLLAGSGTAQAAPTEPVPEVMAALGDSISSGFNSCGWYVSCPSRSWSAGEHAGVNSHYQRLLRLGSSIEGHNRTFAAPGATSADLLGQVRRAVDAKADYVTILIGAQDACKLEERQMTPVALYRRRLDQALSELRAGLPQVRVFVSSIPDLHRLWQVGKSNALARTFWTVGRICQTMLAQPSSVKRADRQRRDRVRARVMAYNQEAARACASLGPSCRTDAGAVFAYPFTLDQVSRWDYFHPNEAGQRVLAERTFRNGFEWADPR</sequence>
<dbReference type="InterPro" id="IPR036514">
    <property type="entry name" value="SGNH_hydro_sf"/>
</dbReference>
<dbReference type="PANTHER" id="PTHR30383">
    <property type="entry name" value="THIOESTERASE 1/PROTEASE 1/LYSOPHOSPHOLIPASE L1"/>
    <property type="match status" value="1"/>
</dbReference>
<keyword evidence="4" id="KW-1185">Reference proteome</keyword>
<evidence type="ECO:0000259" key="2">
    <source>
        <dbReference type="Pfam" id="PF13472"/>
    </source>
</evidence>
<keyword evidence="3" id="KW-0449">Lipoprotein</keyword>
<dbReference type="PANTHER" id="PTHR30383:SF5">
    <property type="entry name" value="SGNH HYDROLASE-TYPE ESTERASE DOMAIN-CONTAINING PROTEIN"/>
    <property type="match status" value="1"/>
</dbReference>
<dbReference type="RefSeq" id="WP_189139108.1">
    <property type="nucleotide sequence ID" value="NZ_BMNK01000004.1"/>
</dbReference>
<feature type="signal peptide" evidence="1">
    <location>
        <begin position="1"/>
        <end position="24"/>
    </location>
</feature>
<feature type="chain" id="PRO_5037104282" evidence="1">
    <location>
        <begin position="25"/>
        <end position="278"/>
    </location>
</feature>
<dbReference type="InterPro" id="IPR051532">
    <property type="entry name" value="Ester_Hydrolysis_Enzymes"/>
</dbReference>
<dbReference type="Gene3D" id="3.40.50.1110">
    <property type="entry name" value="SGNH hydrolase"/>
    <property type="match status" value="1"/>
</dbReference>
<gene>
    <name evidence="3" type="ORF">GCM10012278_29060</name>
</gene>
<evidence type="ECO:0000256" key="1">
    <source>
        <dbReference type="SAM" id="SignalP"/>
    </source>
</evidence>
<name>A0A918A3W5_9ACTN</name>
<dbReference type="GO" id="GO:0004622">
    <property type="term" value="F:phosphatidylcholine lysophospholipase activity"/>
    <property type="evidence" value="ECO:0007669"/>
    <property type="project" value="TreeGrafter"/>
</dbReference>
<reference evidence="3" key="2">
    <citation type="submission" date="2020-09" db="EMBL/GenBank/DDBJ databases">
        <authorList>
            <person name="Sun Q."/>
            <person name="Zhou Y."/>
        </authorList>
    </citation>
    <scope>NUCLEOTIDE SEQUENCE</scope>
    <source>
        <strain evidence="3">CGMCC 4.7430</strain>
    </source>
</reference>